<name>A0ABQ4FZQ7_9ACTN</name>
<dbReference type="InterPro" id="IPR011032">
    <property type="entry name" value="GroES-like_sf"/>
</dbReference>
<dbReference type="InterPro" id="IPR013154">
    <property type="entry name" value="ADH-like_N"/>
</dbReference>
<accession>A0ABQ4FZQ7</accession>
<feature type="domain" description="Enoyl reductase (ER)" evidence="1">
    <location>
        <begin position="17"/>
        <end position="315"/>
    </location>
</feature>
<evidence type="ECO:0000313" key="3">
    <source>
        <dbReference type="Proteomes" id="UP000603904"/>
    </source>
</evidence>
<gene>
    <name evidence="2" type="ORF">Mco01_32660</name>
</gene>
<dbReference type="InterPro" id="IPR020843">
    <property type="entry name" value="ER"/>
</dbReference>
<dbReference type="Pfam" id="PF13602">
    <property type="entry name" value="ADH_zinc_N_2"/>
    <property type="match status" value="1"/>
</dbReference>
<dbReference type="Gene3D" id="3.90.180.10">
    <property type="entry name" value="Medium-chain alcohol dehydrogenases, catalytic domain"/>
    <property type="match status" value="1"/>
</dbReference>
<dbReference type="CDD" id="cd05289">
    <property type="entry name" value="MDR_like_2"/>
    <property type="match status" value="1"/>
</dbReference>
<dbReference type="EMBL" id="BOOC01000013">
    <property type="protein sequence ID" value="GIH40266.1"/>
    <property type="molecule type" value="Genomic_DNA"/>
</dbReference>
<dbReference type="SMART" id="SM00829">
    <property type="entry name" value="PKS_ER"/>
    <property type="match status" value="1"/>
</dbReference>
<dbReference type="RefSeq" id="WP_239103645.1">
    <property type="nucleotide sequence ID" value="NZ_BAAAGP010000008.1"/>
</dbReference>
<proteinExistence type="predicted"/>
<dbReference type="InterPro" id="IPR050700">
    <property type="entry name" value="YIM1/Zinc_Alcohol_DH_Fams"/>
</dbReference>
<dbReference type="Pfam" id="PF08240">
    <property type="entry name" value="ADH_N"/>
    <property type="match status" value="1"/>
</dbReference>
<dbReference type="PANTHER" id="PTHR11695">
    <property type="entry name" value="ALCOHOL DEHYDROGENASE RELATED"/>
    <property type="match status" value="1"/>
</dbReference>
<dbReference type="SUPFAM" id="SSF51735">
    <property type="entry name" value="NAD(P)-binding Rossmann-fold domains"/>
    <property type="match status" value="1"/>
</dbReference>
<protein>
    <submittedName>
        <fullName evidence="2">NADPH:quinone reductase</fullName>
    </submittedName>
</protein>
<keyword evidence="3" id="KW-1185">Reference proteome</keyword>
<dbReference type="InterPro" id="IPR036291">
    <property type="entry name" value="NAD(P)-bd_dom_sf"/>
</dbReference>
<evidence type="ECO:0000259" key="1">
    <source>
        <dbReference type="SMART" id="SM00829"/>
    </source>
</evidence>
<dbReference type="Gene3D" id="3.40.50.720">
    <property type="entry name" value="NAD(P)-binding Rossmann-like Domain"/>
    <property type="match status" value="1"/>
</dbReference>
<organism evidence="2 3">
    <name type="scientific">Microbispora corallina</name>
    <dbReference type="NCBI Taxonomy" id="83302"/>
    <lineage>
        <taxon>Bacteria</taxon>
        <taxon>Bacillati</taxon>
        <taxon>Actinomycetota</taxon>
        <taxon>Actinomycetes</taxon>
        <taxon>Streptosporangiales</taxon>
        <taxon>Streptosporangiaceae</taxon>
        <taxon>Microbispora</taxon>
    </lineage>
</organism>
<reference evidence="2 3" key="1">
    <citation type="submission" date="2021-01" db="EMBL/GenBank/DDBJ databases">
        <title>Whole genome shotgun sequence of Microbispora corallina NBRC 16416.</title>
        <authorList>
            <person name="Komaki H."/>
            <person name="Tamura T."/>
        </authorList>
    </citation>
    <scope>NUCLEOTIDE SEQUENCE [LARGE SCALE GENOMIC DNA]</scope>
    <source>
        <strain evidence="2 3">NBRC 16416</strain>
    </source>
</reference>
<sequence length="319" mass="33805">MSETSPRMRAITVRAWGGPQLLREAEVARPAPGPCEILVRVHAAGVNAADWKQRADGGLGLWNDPPVPGWDLSGTVEAVGIGVTLFQEGDEVFGMPRFPHQGGAYAEYVTAPARHFARKPANIGHVEAAALPLVSLTAWQALVDTARIQSGRRILVHAAAGGFGHVAVQIAKALDAYVIGTARREKHAFLRELGADELVDYTATDFSTAVQDVDVVLDAVGRDYGPRSLMVLRTGGRLVSLASPADDALRPRAAALGVHAGFMLVEPDHAALTAIAGLVSAGRLRPRIETVLPLSRASEAHRLGETGRTTGKIVLDVLE</sequence>
<comment type="caution">
    <text evidence="2">The sequence shown here is derived from an EMBL/GenBank/DDBJ whole genome shotgun (WGS) entry which is preliminary data.</text>
</comment>
<evidence type="ECO:0000313" key="2">
    <source>
        <dbReference type="EMBL" id="GIH40266.1"/>
    </source>
</evidence>
<dbReference type="PANTHER" id="PTHR11695:SF294">
    <property type="entry name" value="RETICULON-4-INTERACTING PROTEIN 1, MITOCHONDRIAL"/>
    <property type="match status" value="1"/>
</dbReference>
<dbReference type="SUPFAM" id="SSF50129">
    <property type="entry name" value="GroES-like"/>
    <property type="match status" value="1"/>
</dbReference>
<dbReference type="Proteomes" id="UP000603904">
    <property type="component" value="Unassembled WGS sequence"/>
</dbReference>